<dbReference type="PROSITE" id="PS50297">
    <property type="entry name" value="ANK_REP_REGION"/>
    <property type="match status" value="1"/>
</dbReference>
<dbReference type="InterPro" id="IPR036770">
    <property type="entry name" value="Ankyrin_rpt-contain_sf"/>
</dbReference>
<dbReference type="PANTHER" id="PTHR24198">
    <property type="entry name" value="ANKYRIN REPEAT AND PROTEIN KINASE DOMAIN-CONTAINING PROTEIN"/>
    <property type="match status" value="1"/>
</dbReference>
<gene>
    <name evidence="4" type="ORF">TBRA_LOCUS3652</name>
</gene>
<dbReference type="Pfam" id="PF12796">
    <property type="entry name" value="Ank_2"/>
    <property type="match status" value="1"/>
</dbReference>
<dbReference type="SUPFAM" id="SSF48403">
    <property type="entry name" value="Ankyrin repeat"/>
    <property type="match status" value="1"/>
</dbReference>
<dbReference type="PROSITE" id="PS50088">
    <property type="entry name" value="ANK_REPEAT"/>
    <property type="match status" value="1"/>
</dbReference>
<accession>A0A6H5I541</accession>
<keyword evidence="2 3" id="KW-0040">ANK repeat</keyword>
<evidence type="ECO:0000256" key="2">
    <source>
        <dbReference type="ARBA" id="ARBA00023043"/>
    </source>
</evidence>
<reference evidence="4 5" key="1">
    <citation type="submission" date="2020-02" db="EMBL/GenBank/DDBJ databases">
        <authorList>
            <person name="Ferguson B K."/>
        </authorList>
    </citation>
    <scope>NUCLEOTIDE SEQUENCE [LARGE SCALE GENOMIC DNA]</scope>
</reference>
<evidence type="ECO:0000256" key="1">
    <source>
        <dbReference type="ARBA" id="ARBA00022737"/>
    </source>
</evidence>
<evidence type="ECO:0000313" key="5">
    <source>
        <dbReference type="Proteomes" id="UP000479190"/>
    </source>
</evidence>
<feature type="repeat" description="ANK" evidence="3">
    <location>
        <begin position="36"/>
        <end position="70"/>
    </location>
</feature>
<dbReference type="PANTHER" id="PTHR24198:SF165">
    <property type="entry name" value="ANKYRIN REPEAT-CONTAINING PROTEIN-RELATED"/>
    <property type="match status" value="1"/>
</dbReference>
<evidence type="ECO:0000256" key="3">
    <source>
        <dbReference type="PROSITE-ProRule" id="PRU00023"/>
    </source>
</evidence>
<dbReference type="Proteomes" id="UP000479190">
    <property type="component" value="Unassembled WGS sequence"/>
</dbReference>
<dbReference type="EMBL" id="CADCXV010000650">
    <property type="protein sequence ID" value="CAB0031685.1"/>
    <property type="molecule type" value="Genomic_DNA"/>
</dbReference>
<protein>
    <submittedName>
        <fullName evidence="4">Uncharacterized protein</fullName>
    </submittedName>
</protein>
<dbReference type="Pfam" id="PF00023">
    <property type="entry name" value="Ank"/>
    <property type="match status" value="1"/>
</dbReference>
<dbReference type="InterPro" id="IPR002110">
    <property type="entry name" value="Ankyrin_rpt"/>
</dbReference>
<keyword evidence="5" id="KW-1185">Reference proteome</keyword>
<dbReference type="AlphaFoldDB" id="A0A6H5I541"/>
<evidence type="ECO:0000313" key="4">
    <source>
        <dbReference type="EMBL" id="CAB0031685.1"/>
    </source>
</evidence>
<dbReference type="OrthoDB" id="194358at2759"/>
<keyword evidence="1" id="KW-0677">Repeat</keyword>
<name>A0A6H5I541_9HYME</name>
<dbReference type="Gene3D" id="1.25.40.20">
    <property type="entry name" value="Ankyrin repeat-containing domain"/>
    <property type="match status" value="2"/>
</dbReference>
<proteinExistence type="predicted"/>
<dbReference type="SMART" id="SM00248">
    <property type="entry name" value="ANK"/>
    <property type="match status" value="5"/>
</dbReference>
<organism evidence="4 5">
    <name type="scientific">Trichogramma brassicae</name>
    <dbReference type="NCBI Taxonomy" id="86971"/>
    <lineage>
        <taxon>Eukaryota</taxon>
        <taxon>Metazoa</taxon>
        <taxon>Ecdysozoa</taxon>
        <taxon>Arthropoda</taxon>
        <taxon>Hexapoda</taxon>
        <taxon>Insecta</taxon>
        <taxon>Pterygota</taxon>
        <taxon>Neoptera</taxon>
        <taxon>Endopterygota</taxon>
        <taxon>Hymenoptera</taxon>
        <taxon>Apocrita</taxon>
        <taxon>Proctotrupomorpha</taxon>
        <taxon>Chalcidoidea</taxon>
        <taxon>Trichogrammatidae</taxon>
        <taxon>Trichogramma</taxon>
    </lineage>
</organism>
<sequence>MLGLTHFHVACECGFEDIVKKFLDLGQDPNCLVTLTGDSPLHVALSRLWSNRGLVQLLLRRGADPTLINAKAETPLDIICKGDCDDDDLVKMLLEIGDERLVKVDDLLQSAVVNDLVYVTKLLLRRGANPNTYNKDRMYWTLSRFFENFLDDDLSEIISEMIDEQLRAMPIDTQDRWGQRDTLLHLAVRNDKKMTAELLLRKGATRIRSIFLDQLLCTLFVRRISMVVLWNCSSTSSKTSGRLCSSTPATVGETLHCILLASVKATTTWRRYSSRSATRNICRSRSMLWTSWAGHHYIGPWRVSYRMRSIYS</sequence>